<dbReference type="AlphaFoldDB" id="A0A6G1KCW4"/>
<protein>
    <submittedName>
        <fullName evidence="1">Uncharacterized protein</fullName>
    </submittedName>
</protein>
<organism evidence="1 2">
    <name type="scientific">Pleomassaria siparia CBS 279.74</name>
    <dbReference type="NCBI Taxonomy" id="1314801"/>
    <lineage>
        <taxon>Eukaryota</taxon>
        <taxon>Fungi</taxon>
        <taxon>Dikarya</taxon>
        <taxon>Ascomycota</taxon>
        <taxon>Pezizomycotina</taxon>
        <taxon>Dothideomycetes</taxon>
        <taxon>Pleosporomycetidae</taxon>
        <taxon>Pleosporales</taxon>
        <taxon>Pleomassariaceae</taxon>
        <taxon>Pleomassaria</taxon>
    </lineage>
</organism>
<dbReference type="Proteomes" id="UP000799428">
    <property type="component" value="Unassembled WGS sequence"/>
</dbReference>
<evidence type="ECO:0000313" key="2">
    <source>
        <dbReference type="Proteomes" id="UP000799428"/>
    </source>
</evidence>
<reference evidence="1" key="1">
    <citation type="journal article" date="2020" name="Stud. Mycol.">
        <title>101 Dothideomycetes genomes: a test case for predicting lifestyles and emergence of pathogens.</title>
        <authorList>
            <person name="Haridas S."/>
            <person name="Albert R."/>
            <person name="Binder M."/>
            <person name="Bloem J."/>
            <person name="Labutti K."/>
            <person name="Salamov A."/>
            <person name="Andreopoulos B."/>
            <person name="Baker S."/>
            <person name="Barry K."/>
            <person name="Bills G."/>
            <person name="Bluhm B."/>
            <person name="Cannon C."/>
            <person name="Castanera R."/>
            <person name="Culley D."/>
            <person name="Daum C."/>
            <person name="Ezra D."/>
            <person name="Gonzalez J."/>
            <person name="Henrissat B."/>
            <person name="Kuo A."/>
            <person name="Liang C."/>
            <person name="Lipzen A."/>
            <person name="Lutzoni F."/>
            <person name="Magnuson J."/>
            <person name="Mondo S."/>
            <person name="Nolan M."/>
            <person name="Ohm R."/>
            <person name="Pangilinan J."/>
            <person name="Park H.-J."/>
            <person name="Ramirez L."/>
            <person name="Alfaro M."/>
            <person name="Sun H."/>
            <person name="Tritt A."/>
            <person name="Yoshinaga Y."/>
            <person name="Zwiers L.-H."/>
            <person name="Turgeon B."/>
            <person name="Goodwin S."/>
            <person name="Spatafora J."/>
            <person name="Crous P."/>
            <person name="Grigoriev I."/>
        </authorList>
    </citation>
    <scope>NUCLEOTIDE SEQUENCE</scope>
    <source>
        <strain evidence="1">CBS 279.74</strain>
    </source>
</reference>
<sequence length="96" mass="10961">MNSYHLLMVLINKSSAFAFLFLGLGRPSLLSLWRSPHVARSGNQKDWLIVLIIFVDLDLVHRKRLYIVKFGKGHEAVVVGAIHVRREEMPMSMDAC</sequence>
<name>A0A6G1KCW4_9PLEO</name>
<accession>A0A6G1KCW4</accession>
<proteinExistence type="predicted"/>
<gene>
    <name evidence="1" type="ORF">K504DRAFT_466614</name>
</gene>
<dbReference type="EMBL" id="MU005769">
    <property type="protein sequence ID" value="KAF2710197.1"/>
    <property type="molecule type" value="Genomic_DNA"/>
</dbReference>
<keyword evidence="2" id="KW-1185">Reference proteome</keyword>
<evidence type="ECO:0000313" key="1">
    <source>
        <dbReference type="EMBL" id="KAF2710197.1"/>
    </source>
</evidence>